<feature type="transmembrane region" description="Helical" evidence="1">
    <location>
        <begin position="20"/>
        <end position="38"/>
    </location>
</feature>
<keyword evidence="1" id="KW-0812">Transmembrane</keyword>
<gene>
    <name evidence="2" type="ORF">MENT_LOCUS8843</name>
</gene>
<dbReference type="Proteomes" id="UP000580250">
    <property type="component" value="Unassembled WGS sequence"/>
</dbReference>
<keyword evidence="1" id="KW-0472">Membrane</keyword>
<evidence type="ECO:0000256" key="1">
    <source>
        <dbReference type="SAM" id="Phobius"/>
    </source>
</evidence>
<evidence type="ECO:0000313" key="3">
    <source>
        <dbReference type="Proteomes" id="UP000580250"/>
    </source>
</evidence>
<accession>A0A6V7U7V8</accession>
<keyword evidence="1" id="KW-1133">Transmembrane helix</keyword>
<reference evidence="2 3" key="1">
    <citation type="submission" date="2020-08" db="EMBL/GenBank/DDBJ databases">
        <authorList>
            <person name="Koutsovoulos G."/>
            <person name="Danchin GJ E."/>
        </authorList>
    </citation>
    <scope>NUCLEOTIDE SEQUENCE [LARGE SCALE GENOMIC DNA]</scope>
</reference>
<organism evidence="2 3">
    <name type="scientific">Meloidogyne enterolobii</name>
    <name type="common">Root-knot nematode worm</name>
    <name type="synonym">Meloidogyne mayaguensis</name>
    <dbReference type="NCBI Taxonomy" id="390850"/>
    <lineage>
        <taxon>Eukaryota</taxon>
        <taxon>Metazoa</taxon>
        <taxon>Ecdysozoa</taxon>
        <taxon>Nematoda</taxon>
        <taxon>Chromadorea</taxon>
        <taxon>Rhabditida</taxon>
        <taxon>Tylenchina</taxon>
        <taxon>Tylenchomorpha</taxon>
        <taxon>Tylenchoidea</taxon>
        <taxon>Meloidogynidae</taxon>
        <taxon>Meloidogyninae</taxon>
        <taxon>Meloidogyne</taxon>
    </lineage>
</organism>
<dbReference type="AlphaFoldDB" id="A0A6V7U7V8"/>
<evidence type="ECO:0000313" key="2">
    <source>
        <dbReference type="EMBL" id="CAD2147073.1"/>
    </source>
</evidence>
<dbReference type="EMBL" id="CAJEWN010000038">
    <property type="protein sequence ID" value="CAD2147073.1"/>
    <property type="molecule type" value="Genomic_DNA"/>
</dbReference>
<comment type="caution">
    <text evidence="2">The sequence shown here is derived from an EMBL/GenBank/DDBJ whole genome shotgun (WGS) entry which is preliminary data.</text>
</comment>
<name>A0A6V7U7V8_MELEN</name>
<protein>
    <submittedName>
        <fullName evidence="2">Uncharacterized protein</fullName>
    </submittedName>
</protein>
<sequence>MFNLQNPSFLIFYFTKTSTFLYLNTILLLLVVDLRLHLQPSFSSLSHFGHSSILTVYVCQSST</sequence>
<proteinExistence type="predicted"/>